<dbReference type="InterPro" id="IPR021896">
    <property type="entry name" value="THAP9-like_HTH"/>
</dbReference>
<proteinExistence type="predicted"/>
<accession>A0A9J7ZEE6</accession>
<dbReference type="OMA" id="GYSANCK"/>
<reference evidence="5" key="1">
    <citation type="submission" date="2025-08" db="UniProtKB">
        <authorList>
            <consortium name="Ensembl"/>
        </authorList>
    </citation>
    <scope>IDENTIFICATION</scope>
</reference>
<feature type="domain" description="Transposable element P transposase-like RNase H C-terminal" evidence="4">
    <location>
        <begin position="366"/>
        <end position="400"/>
    </location>
</feature>
<dbReference type="GeneTree" id="ENSGT00940000161474"/>
<protein>
    <recommendedName>
        <fullName evidence="7">DNA transposase THAP9</fullName>
    </recommendedName>
</protein>
<organism evidence="5 6">
    <name type="scientific">Cyprinus carpio carpio</name>
    <dbReference type="NCBI Taxonomy" id="630221"/>
    <lineage>
        <taxon>Eukaryota</taxon>
        <taxon>Metazoa</taxon>
        <taxon>Chordata</taxon>
        <taxon>Craniata</taxon>
        <taxon>Vertebrata</taxon>
        <taxon>Euteleostomi</taxon>
        <taxon>Actinopterygii</taxon>
        <taxon>Neopterygii</taxon>
        <taxon>Teleostei</taxon>
        <taxon>Ostariophysi</taxon>
        <taxon>Cypriniformes</taxon>
        <taxon>Cyprinidae</taxon>
        <taxon>Cyprininae</taxon>
        <taxon>Cyprinus</taxon>
    </lineage>
</organism>
<feature type="domain" description="Transposable element P transposase-like RNase H" evidence="2">
    <location>
        <begin position="53"/>
        <end position="186"/>
    </location>
</feature>
<dbReference type="Ensembl" id="ENSCCRT00000143804.1">
    <property type="protein sequence ID" value="ENSCCRP00000131579.1"/>
    <property type="gene ID" value="ENSCCRG00000060954.1"/>
</dbReference>
<dbReference type="Pfam" id="PF12017">
    <property type="entry name" value="Tnp_P_element"/>
    <property type="match status" value="1"/>
</dbReference>
<evidence type="ECO:0000313" key="5">
    <source>
        <dbReference type="Ensembl" id="ENSCCRP00000131579.1"/>
    </source>
</evidence>
<dbReference type="Pfam" id="PF21788">
    <property type="entry name" value="TNP-like_GBD"/>
    <property type="match status" value="1"/>
</dbReference>
<feature type="domain" description="THAP9-like helix-turn-helix" evidence="1">
    <location>
        <begin position="3"/>
        <end position="47"/>
    </location>
</feature>
<evidence type="ECO:0000259" key="2">
    <source>
        <dbReference type="Pfam" id="PF21787"/>
    </source>
</evidence>
<evidence type="ECO:0000313" key="6">
    <source>
        <dbReference type="Proteomes" id="UP001108240"/>
    </source>
</evidence>
<dbReference type="AlphaFoldDB" id="A0A9J7ZEE6"/>
<dbReference type="Pfam" id="PF21787">
    <property type="entry name" value="TNP-like_RNaseH_N"/>
    <property type="match status" value="1"/>
</dbReference>
<evidence type="ECO:0000259" key="3">
    <source>
        <dbReference type="Pfam" id="PF21788"/>
    </source>
</evidence>
<reference evidence="5" key="2">
    <citation type="submission" date="2025-09" db="UniProtKB">
        <authorList>
            <consortium name="Ensembl"/>
        </authorList>
    </citation>
    <scope>IDENTIFICATION</scope>
</reference>
<dbReference type="InterPro" id="IPR048365">
    <property type="entry name" value="TNP-like_RNaseH_N"/>
</dbReference>
<feature type="domain" description="Transposable element P transposase-like GTP-binding insertion" evidence="3">
    <location>
        <begin position="217"/>
        <end position="317"/>
    </location>
</feature>
<dbReference type="PANTHER" id="PTHR47577:SF2">
    <property type="entry name" value="THAP DOMAIN CONTAINING 9"/>
    <property type="match status" value="1"/>
</dbReference>
<dbReference type="Proteomes" id="UP001108240">
    <property type="component" value="Unplaced"/>
</dbReference>
<dbReference type="InterPro" id="IPR048366">
    <property type="entry name" value="TNP-like_GBD"/>
</dbReference>
<evidence type="ECO:0008006" key="7">
    <source>
        <dbReference type="Google" id="ProtNLM"/>
    </source>
</evidence>
<dbReference type="Pfam" id="PF21789">
    <property type="entry name" value="TNP-like_RNaseH_C"/>
    <property type="match status" value="1"/>
</dbReference>
<keyword evidence="6" id="KW-1185">Reference proteome</keyword>
<sequence length="624" mass="70298">MAKQGHEYSKDYREFALTLHLHGPKAYKYLRETRHFPLPHPHTIQRWLRSVDAKPGLNKMMLDMLERRCQGDQAKYGCVSLMLDAMSIRKHVQYNPHTQSMSGFVDMGDGNSETEVATEALVFMVVGLQGHWKAPIAYFLTKSLSPETQRVLLSHALEELHARGIRVVCVTMDGHASNVSMCNQLGCELKGDPREPLQTSFSHPVTGEKVFVMMDACHMLKLARNMLQAYSPIATTTGQINWRYINHLNDVQKKDGLHAANKITDKHVYFENHKMRVSLAAQTLSRSVSVALRTMRDLGYSQFKDCEATAQFIEVQDAFKWYVLHINFMQVSERWYLSIIGFVINIDTLMLMIPELLQVQRYVLTYRFSQDHLELLFNSIRASGGWNNNPSACQFQGIFRRLMVRCGVSPGETGNVAAQDHTVSLSAVEMSSAETAEEHPSPFANISALVCDHSYLPTRFGGLVENALVYIAGFVVRQILRKLSCDVCRASLVRDARPASFDKSYHLLALKNNGGLVIPSQGTVKVLRAAERVIRQASAIQAPKLSTVTHIVREEIGTEDVFLLGDHIEETQFGIDNHQSDLLSLVVSVFVKIRLHHVAKLASLELQKGSTRKKLCKTVLFQGF</sequence>
<name>A0A9J7ZEE6_CYPCA</name>
<dbReference type="PANTHER" id="PTHR47577">
    <property type="entry name" value="THAP DOMAIN-CONTAINING PROTEIN 6"/>
    <property type="match status" value="1"/>
</dbReference>
<dbReference type="InterPro" id="IPR048367">
    <property type="entry name" value="TNP-like_RNaseH_C"/>
</dbReference>
<evidence type="ECO:0000259" key="4">
    <source>
        <dbReference type="Pfam" id="PF21789"/>
    </source>
</evidence>
<evidence type="ECO:0000259" key="1">
    <source>
        <dbReference type="Pfam" id="PF12017"/>
    </source>
</evidence>